<sequence>MKLISKNKVSNTFSIPTWLQSKDYTSNLDYAKLTIYKGSPVFSLFRLIDDKYITYAIVVIDGYRYVFEMTKGSRDVVSEFEQEISTLI</sequence>
<gene>
    <name evidence="1" type="ORF">A6J77_000495</name>
</gene>
<dbReference type="AlphaFoldDB" id="A0A2J9PKD9"/>
<accession>A0A2J9PKD9</accession>
<organism evidence="1 2">
    <name type="scientific">Aerococcus viridans</name>
    <dbReference type="NCBI Taxonomy" id="1377"/>
    <lineage>
        <taxon>Bacteria</taxon>
        <taxon>Bacillati</taxon>
        <taxon>Bacillota</taxon>
        <taxon>Bacilli</taxon>
        <taxon>Lactobacillales</taxon>
        <taxon>Aerococcaceae</taxon>
        <taxon>Aerococcus</taxon>
    </lineage>
</organism>
<comment type="caution">
    <text evidence="1">The sequence shown here is derived from an EMBL/GenBank/DDBJ whole genome shotgun (WGS) entry which is preliminary data.</text>
</comment>
<protein>
    <submittedName>
        <fullName evidence="1">Uncharacterized protein</fullName>
    </submittedName>
</protein>
<dbReference type="EMBL" id="NBTM02000001">
    <property type="protein sequence ID" value="PNL90823.1"/>
    <property type="molecule type" value="Genomic_DNA"/>
</dbReference>
<evidence type="ECO:0000313" key="2">
    <source>
        <dbReference type="Proteomes" id="UP000192813"/>
    </source>
</evidence>
<evidence type="ECO:0000313" key="1">
    <source>
        <dbReference type="EMBL" id="PNL90823.1"/>
    </source>
</evidence>
<dbReference type="Proteomes" id="UP000192813">
    <property type="component" value="Unassembled WGS sequence"/>
</dbReference>
<reference evidence="2" key="1">
    <citation type="submission" date="2017-12" db="EMBL/GenBank/DDBJ databases">
        <title>FDA dAtabase for Regulatory Grade micrObial Sequences (FDA-ARGOS): Supporting development and validation of Infectious Disease Dx tests.</title>
        <authorList>
            <person name="Hoffmann M."/>
            <person name="Allard M."/>
            <person name="Evans P."/>
            <person name="Brown E."/>
            <person name="Tallon L."/>
            <person name="Sadzewicz L."/>
            <person name="Sengamalay N."/>
            <person name="Ott S."/>
            <person name="Godinez A."/>
            <person name="Nagaraj S."/>
            <person name="Vavikolanu K."/>
            <person name="Aluvathingal J."/>
            <person name="Nadendla S."/>
            <person name="Sichtig H."/>
        </authorList>
    </citation>
    <scope>NUCLEOTIDE SEQUENCE [LARGE SCALE GENOMIC DNA]</scope>
    <source>
        <strain evidence="2">FDAARGOS_249</strain>
    </source>
</reference>
<proteinExistence type="predicted"/>
<name>A0A2J9PKD9_9LACT</name>